<accession>A0ABV7Y3A7</accession>
<name>A0ABV7Y3A7_9ACTN</name>
<dbReference type="InterPro" id="IPR029068">
    <property type="entry name" value="Glyas_Bleomycin-R_OHBP_Dase"/>
</dbReference>
<protein>
    <submittedName>
        <fullName evidence="1">VOC family protein</fullName>
    </submittedName>
</protein>
<proteinExistence type="predicted"/>
<gene>
    <name evidence="1" type="ORF">ACFOUW_02705</name>
</gene>
<evidence type="ECO:0000313" key="1">
    <source>
        <dbReference type="EMBL" id="MFC3759731.1"/>
    </source>
</evidence>
<comment type="caution">
    <text evidence="1">The sequence shown here is derived from an EMBL/GenBank/DDBJ whole genome shotgun (WGS) entry which is preliminary data.</text>
</comment>
<reference evidence="2" key="1">
    <citation type="journal article" date="2019" name="Int. J. Syst. Evol. Microbiol.">
        <title>The Global Catalogue of Microorganisms (GCM) 10K type strain sequencing project: providing services to taxonomists for standard genome sequencing and annotation.</title>
        <authorList>
            <consortium name="The Broad Institute Genomics Platform"/>
            <consortium name="The Broad Institute Genome Sequencing Center for Infectious Disease"/>
            <person name="Wu L."/>
            <person name="Ma J."/>
        </authorList>
    </citation>
    <scope>NUCLEOTIDE SEQUENCE [LARGE SCALE GENOMIC DNA]</scope>
    <source>
        <strain evidence="2">CGMCC 4.7241</strain>
    </source>
</reference>
<dbReference type="Proteomes" id="UP001595699">
    <property type="component" value="Unassembled WGS sequence"/>
</dbReference>
<evidence type="ECO:0000313" key="2">
    <source>
        <dbReference type="Proteomes" id="UP001595699"/>
    </source>
</evidence>
<keyword evidence="2" id="KW-1185">Reference proteome</keyword>
<sequence>MVDDLAAIVAELRTKGVTFDGYNTPELATVDGVYTAPSGFKVAWMRDPDGNIIALEQEPNGNS</sequence>
<dbReference type="RefSeq" id="WP_205121665.1">
    <property type="nucleotide sequence ID" value="NZ_JAFBCM010000001.1"/>
</dbReference>
<organism evidence="1 2">
    <name type="scientific">Tenggerimyces flavus</name>
    <dbReference type="NCBI Taxonomy" id="1708749"/>
    <lineage>
        <taxon>Bacteria</taxon>
        <taxon>Bacillati</taxon>
        <taxon>Actinomycetota</taxon>
        <taxon>Actinomycetes</taxon>
        <taxon>Propionibacteriales</taxon>
        <taxon>Nocardioidaceae</taxon>
        <taxon>Tenggerimyces</taxon>
    </lineage>
</organism>
<dbReference type="EMBL" id="JBHRZH010000003">
    <property type="protein sequence ID" value="MFC3759731.1"/>
    <property type="molecule type" value="Genomic_DNA"/>
</dbReference>
<dbReference type="SUPFAM" id="SSF54593">
    <property type="entry name" value="Glyoxalase/Bleomycin resistance protein/Dihydroxybiphenyl dioxygenase"/>
    <property type="match status" value="1"/>
</dbReference>
<dbReference type="Gene3D" id="3.10.180.10">
    <property type="entry name" value="2,3-Dihydroxybiphenyl 1,2-Dioxygenase, domain 1"/>
    <property type="match status" value="1"/>
</dbReference>